<name>A0A1D8NQP7_YARLL</name>
<organism evidence="2 4">
    <name type="scientific">Yarrowia lipolytica</name>
    <name type="common">Candida lipolytica</name>
    <dbReference type="NCBI Taxonomy" id="4952"/>
    <lineage>
        <taxon>Eukaryota</taxon>
        <taxon>Fungi</taxon>
        <taxon>Dikarya</taxon>
        <taxon>Ascomycota</taxon>
        <taxon>Saccharomycotina</taxon>
        <taxon>Dipodascomycetes</taxon>
        <taxon>Dipodascales</taxon>
        <taxon>Dipodascales incertae sedis</taxon>
        <taxon>Yarrowia</taxon>
    </lineage>
</organism>
<feature type="region of interest" description="Disordered" evidence="1">
    <location>
        <begin position="9"/>
        <end position="31"/>
    </location>
</feature>
<dbReference type="EMBL" id="KZ859057">
    <property type="protein sequence ID" value="RDW23943.1"/>
    <property type="molecule type" value="Genomic_DNA"/>
</dbReference>
<dbReference type="VEuPathDB" id="FungiDB:YALI0_F31537g"/>
<evidence type="ECO:0000313" key="5">
    <source>
        <dbReference type="Proteomes" id="UP000256601"/>
    </source>
</evidence>
<reference evidence="3 5" key="2">
    <citation type="submission" date="2018-07" db="EMBL/GenBank/DDBJ databases">
        <title>Draft Genome Assemblies for Five Robust Yarrowia lipolytica Strains Exhibiting High Lipid Production and Pentose Sugar Utilization and Sugar Alcohol Secretion from Undetoxified Lignocellulosic Biomass Hydrolysates.</title>
        <authorList>
            <consortium name="DOE Joint Genome Institute"/>
            <person name="Walker C."/>
            <person name="Ryu S."/>
            <person name="Na H."/>
            <person name="Zane M."/>
            <person name="LaButti K."/>
            <person name="Lipzen A."/>
            <person name="Haridas S."/>
            <person name="Barry K."/>
            <person name="Grigoriev I.V."/>
            <person name="Quarterman J."/>
            <person name="Slininger P."/>
            <person name="Dien B."/>
            <person name="Trinh C.T."/>
        </authorList>
    </citation>
    <scope>NUCLEOTIDE SEQUENCE [LARGE SCALE GENOMIC DNA]</scope>
    <source>
        <strain evidence="3 5">YB392</strain>
    </source>
</reference>
<dbReference type="AlphaFoldDB" id="A0A1D8NQP7"/>
<evidence type="ECO:0000313" key="3">
    <source>
        <dbReference type="EMBL" id="RDW23943.1"/>
    </source>
</evidence>
<dbReference type="EMBL" id="CP017558">
    <property type="protein sequence ID" value="AOW07962.1"/>
    <property type="molecule type" value="Genomic_DNA"/>
</dbReference>
<gene>
    <name evidence="3" type="ORF">B0I71DRAFT_135135</name>
    <name evidence="2" type="ORF">YALI1_F39164g</name>
</gene>
<accession>A0A1D8NQP7</accession>
<proteinExistence type="predicted"/>
<evidence type="ECO:0000313" key="4">
    <source>
        <dbReference type="Proteomes" id="UP000182444"/>
    </source>
</evidence>
<evidence type="ECO:0000256" key="1">
    <source>
        <dbReference type="SAM" id="MobiDB-lite"/>
    </source>
</evidence>
<dbReference type="RefSeq" id="XP_506100.1">
    <property type="nucleotide sequence ID" value="XM_506100.1"/>
</dbReference>
<feature type="compositionally biased region" description="Basic and acidic residues" evidence="1">
    <location>
        <begin position="22"/>
        <end position="31"/>
    </location>
</feature>
<evidence type="ECO:0000313" key="2">
    <source>
        <dbReference type="EMBL" id="AOW07962.1"/>
    </source>
</evidence>
<dbReference type="Proteomes" id="UP000182444">
    <property type="component" value="Chromosome 1F"/>
</dbReference>
<dbReference type="VEuPathDB" id="FungiDB:YALI1_F39164g"/>
<sequence>MQRLLKKALKNSAAGEAGAPLERTDTRSSHETLFDDNKSAVSTLFETPEGDPRERDVYSIYSAMFRHGVTVFDDGLKKPILSVSTHFFGKTYMEIYRLDDKQSPGSEAVSMSGTECYKSLLCSVTQKVLDNDRIEYILTFVDSERDNITMVTHGTRRVTTASYEGVQLQWYGTTGIANTYGSGFFHLRLVDTEHTERQGNVLPDSDTLCGPCIGAYSYLTEGRLKKQRRVGEFSIFNGGTHLSEVILLMGLVLREGEMRKITESTRAANAVTSKVFL</sequence>
<protein>
    <submittedName>
        <fullName evidence="2">Uncharacterized protein</fullName>
    </submittedName>
</protein>
<dbReference type="Proteomes" id="UP000256601">
    <property type="component" value="Unassembled WGS sequence"/>
</dbReference>
<dbReference type="OrthoDB" id="4074460at2759"/>
<dbReference type="GeneID" id="2907894"/>
<reference evidence="2 4" key="1">
    <citation type="journal article" date="2016" name="PLoS ONE">
        <title>Sequence Assembly of Yarrowia lipolytica Strain W29/CLIB89 Shows Transposable Element Diversity.</title>
        <authorList>
            <person name="Magnan C."/>
            <person name="Yu J."/>
            <person name="Chang I."/>
            <person name="Jahn E."/>
            <person name="Kanomata Y."/>
            <person name="Wu J."/>
            <person name="Zeller M."/>
            <person name="Oakes M."/>
            <person name="Baldi P."/>
            <person name="Sandmeyer S."/>
        </authorList>
    </citation>
    <scope>NUCLEOTIDE SEQUENCE [LARGE SCALE GENOMIC DNA]</scope>
    <source>
        <strain evidence="2">CLIB89</strain>
        <strain evidence="4">CLIB89(W29)</strain>
    </source>
</reference>
<dbReference type="KEGG" id="yli:2907894"/>